<dbReference type="EMBL" id="JXCQ01000055">
    <property type="protein sequence ID" value="KIR20121.1"/>
    <property type="molecule type" value="Genomic_DNA"/>
</dbReference>
<evidence type="ECO:0000313" key="2">
    <source>
        <dbReference type="Proteomes" id="UP000032210"/>
    </source>
</evidence>
<dbReference type="AlphaFoldDB" id="A0A0D0T913"/>
<gene>
    <name evidence="1" type="ORF">PFLU3_44390</name>
</gene>
<comment type="caution">
    <text evidence="1">The sequence shown here is derived from an EMBL/GenBank/DDBJ whole genome shotgun (WGS) entry which is preliminary data.</text>
</comment>
<accession>A0A0D0T913</accession>
<dbReference type="Proteomes" id="UP000032210">
    <property type="component" value="Unassembled WGS sequence"/>
</dbReference>
<evidence type="ECO:0000313" key="1">
    <source>
        <dbReference type="EMBL" id="KIR20121.1"/>
    </source>
</evidence>
<protein>
    <submittedName>
        <fullName evidence="1">Uncharacterized protein</fullName>
    </submittedName>
</protein>
<reference evidence="1 2" key="1">
    <citation type="submission" date="2015-01" db="EMBL/GenBank/DDBJ databases">
        <title>Genome sequence of the beneficial rhizobacterium Pseudomonas fluorescens 2-79.</title>
        <authorList>
            <person name="Thuermer A."/>
            <person name="Daniel R."/>
        </authorList>
    </citation>
    <scope>NUCLEOTIDE SEQUENCE [LARGE SCALE GENOMIC DNA]</scope>
    <source>
        <strain evidence="1 2">2-79</strain>
    </source>
</reference>
<proteinExistence type="predicted"/>
<sequence length="54" mass="6054">MTDDGRARTVDVLEFGSGISPIISSHRRTPVEDYSPKVRRIAVMTTFSLPCMKK</sequence>
<organism evidence="1 2">
    <name type="scientific">Pseudomonas fluorescens</name>
    <dbReference type="NCBI Taxonomy" id="294"/>
    <lineage>
        <taxon>Bacteria</taxon>
        <taxon>Pseudomonadati</taxon>
        <taxon>Pseudomonadota</taxon>
        <taxon>Gammaproteobacteria</taxon>
        <taxon>Pseudomonadales</taxon>
        <taxon>Pseudomonadaceae</taxon>
        <taxon>Pseudomonas</taxon>
    </lineage>
</organism>
<name>A0A0D0T913_PSEFL</name>